<accession>B6FWN8</accession>
<dbReference type="RefSeq" id="WP_006439208.1">
    <property type="nucleotide sequence ID" value="NZ_DS995355.1"/>
</dbReference>
<name>B6FWN8_PEPHT</name>
<keyword evidence="2" id="KW-1185">Reference proteome</keyword>
<sequence>MSEIIDFNELKNKVKESDVDKFEDYMYSLYTDVASGKLSMAGFSRKMMDYMRENNISQEKFYKIQQKFMERYGIDTKEMDDQLKKFGLDPEKINGISSSNPSQESVDRYTKASGFYDKYSHKIKIKSNITSYIKNDLNDLEIIIEEDKVILCSDKKIDLSDRELNEFLSSYRNMFDKTIRVVLCETTKKYDYK</sequence>
<dbReference type="OrthoDB" id="1754214at2"/>
<proteinExistence type="predicted"/>
<dbReference type="Pfam" id="PF12983">
    <property type="entry name" value="DUF3867"/>
    <property type="match status" value="1"/>
</dbReference>
<dbReference type="EMBL" id="ABWP01000010">
    <property type="protein sequence ID" value="EEA86145.1"/>
    <property type="molecule type" value="Genomic_DNA"/>
</dbReference>
<dbReference type="InterPro" id="IPR024218">
    <property type="entry name" value="DUF3867"/>
</dbReference>
<comment type="caution">
    <text evidence="1">The sequence shown here is derived from an EMBL/GenBank/DDBJ whole genome shotgun (WGS) entry which is preliminary data.</text>
</comment>
<dbReference type="HOGENOM" id="CLU_123774_0_0_9"/>
<organism evidence="1 2">
    <name type="scientific">Peptacetobacter hiranonis (strain DSM 13275 / JCM 10541 / KCTC 15199 / TO-931)</name>
    <name type="common">Clostridium hiranonis</name>
    <dbReference type="NCBI Taxonomy" id="500633"/>
    <lineage>
        <taxon>Bacteria</taxon>
        <taxon>Bacillati</taxon>
        <taxon>Bacillota</taxon>
        <taxon>Clostridia</taxon>
        <taxon>Peptostreptococcales</taxon>
        <taxon>Peptostreptococcaceae</taxon>
        <taxon>Peptacetobacter</taxon>
    </lineage>
</organism>
<dbReference type="Proteomes" id="UP000003178">
    <property type="component" value="Unassembled WGS sequence"/>
</dbReference>
<protein>
    <recommendedName>
        <fullName evidence="3">DUF3867 domain-containing protein</fullName>
    </recommendedName>
</protein>
<dbReference type="eggNOG" id="ENOG5032RFD">
    <property type="taxonomic scope" value="Bacteria"/>
</dbReference>
<gene>
    <name evidence="1" type="ORF">CLOHIR_00287</name>
</gene>
<evidence type="ECO:0000313" key="2">
    <source>
        <dbReference type="Proteomes" id="UP000003178"/>
    </source>
</evidence>
<dbReference type="AlphaFoldDB" id="B6FWN8"/>
<evidence type="ECO:0008006" key="3">
    <source>
        <dbReference type="Google" id="ProtNLM"/>
    </source>
</evidence>
<reference evidence="1 2" key="2">
    <citation type="submission" date="2008-10" db="EMBL/GenBank/DDBJ databases">
        <title>Draft genome sequence of Clostridium hiranonis (DSM 13275).</title>
        <authorList>
            <person name="Sudarsanam P."/>
            <person name="Ley R."/>
            <person name="Guruge J."/>
            <person name="Turnbaugh P.J."/>
            <person name="Mahowald M."/>
            <person name="Liep D."/>
            <person name="Gordon J."/>
        </authorList>
    </citation>
    <scope>NUCLEOTIDE SEQUENCE [LARGE SCALE GENOMIC DNA]</scope>
    <source>
        <strain evidence="1 2">DSM 13275</strain>
    </source>
</reference>
<evidence type="ECO:0000313" key="1">
    <source>
        <dbReference type="EMBL" id="EEA86145.1"/>
    </source>
</evidence>
<reference evidence="1 2" key="1">
    <citation type="submission" date="2008-09" db="EMBL/GenBank/DDBJ databases">
        <authorList>
            <person name="Fulton L."/>
            <person name="Clifton S."/>
            <person name="Fulton B."/>
            <person name="Xu J."/>
            <person name="Minx P."/>
            <person name="Pepin K.H."/>
            <person name="Johnson M."/>
            <person name="Thiruvilangam P."/>
            <person name="Bhonagiri V."/>
            <person name="Nash W.E."/>
            <person name="Mardis E.R."/>
            <person name="Wilson R.K."/>
        </authorList>
    </citation>
    <scope>NUCLEOTIDE SEQUENCE [LARGE SCALE GENOMIC DNA]</scope>
    <source>
        <strain evidence="1 2">DSM 13275</strain>
    </source>
</reference>